<organism evidence="1 2">
    <name type="scientific">Tropicimonas aquimaris</name>
    <dbReference type="NCBI Taxonomy" id="914152"/>
    <lineage>
        <taxon>Bacteria</taxon>
        <taxon>Pseudomonadati</taxon>
        <taxon>Pseudomonadota</taxon>
        <taxon>Alphaproteobacteria</taxon>
        <taxon>Rhodobacterales</taxon>
        <taxon>Roseobacteraceae</taxon>
        <taxon>Tropicimonas</taxon>
    </lineage>
</organism>
<name>A0ABW3IJJ3_9RHOB</name>
<dbReference type="Proteomes" id="UP001597108">
    <property type="component" value="Unassembled WGS sequence"/>
</dbReference>
<sequence>MEKTGSKLFFDRPVKPANRSKLLETSYASIGRRFESRAAHDLFFQYIFTPKSNAWAYSPVGKTGTNSALALLFELEFGVPLKTTVSSESNLSDSALHLTMFAGVFRELLARTDIISLADYLDNAIRIATVRNPTGRAWSSFRYICKSNKLGSPQFVDERIRMTAATGFDWEEHPFTQEGFERFLDYVELSVSGYAGRPPNAHWRPQWWDIRPDIYPPNVVGRLEAADKFEKDLCEALGKHPKGTGVRLNVNDEMASFPEWMTRSEVRSRLISVYGKDYEAFGYEP</sequence>
<gene>
    <name evidence="1" type="ORF">ACFQ2S_00565</name>
</gene>
<dbReference type="RefSeq" id="WP_386071843.1">
    <property type="nucleotide sequence ID" value="NZ_JBHTJT010000002.1"/>
</dbReference>
<dbReference type="EMBL" id="JBHTJT010000002">
    <property type="protein sequence ID" value="MFD0978136.1"/>
    <property type="molecule type" value="Genomic_DNA"/>
</dbReference>
<dbReference type="InterPro" id="IPR005331">
    <property type="entry name" value="Sulfotransferase"/>
</dbReference>
<proteinExistence type="predicted"/>
<protein>
    <submittedName>
        <fullName evidence="1">Sulfotransferase family 2 domain-containing protein</fullName>
    </submittedName>
</protein>
<keyword evidence="2" id="KW-1185">Reference proteome</keyword>
<comment type="caution">
    <text evidence="1">The sequence shown here is derived from an EMBL/GenBank/DDBJ whole genome shotgun (WGS) entry which is preliminary data.</text>
</comment>
<evidence type="ECO:0000313" key="1">
    <source>
        <dbReference type="EMBL" id="MFD0978136.1"/>
    </source>
</evidence>
<dbReference type="Pfam" id="PF03567">
    <property type="entry name" value="Sulfotransfer_2"/>
    <property type="match status" value="1"/>
</dbReference>
<reference evidence="2" key="1">
    <citation type="journal article" date="2019" name="Int. J. Syst. Evol. Microbiol.">
        <title>The Global Catalogue of Microorganisms (GCM) 10K type strain sequencing project: providing services to taxonomists for standard genome sequencing and annotation.</title>
        <authorList>
            <consortium name="The Broad Institute Genomics Platform"/>
            <consortium name="The Broad Institute Genome Sequencing Center for Infectious Disease"/>
            <person name="Wu L."/>
            <person name="Ma J."/>
        </authorList>
    </citation>
    <scope>NUCLEOTIDE SEQUENCE [LARGE SCALE GENOMIC DNA]</scope>
    <source>
        <strain evidence="2">CCUG 60524</strain>
    </source>
</reference>
<evidence type="ECO:0000313" key="2">
    <source>
        <dbReference type="Proteomes" id="UP001597108"/>
    </source>
</evidence>
<accession>A0ABW3IJJ3</accession>